<dbReference type="SUPFAM" id="SSF53383">
    <property type="entry name" value="PLP-dependent transferases"/>
    <property type="match status" value="1"/>
</dbReference>
<dbReference type="PANTHER" id="PTHR43807:SF20">
    <property type="entry name" value="FI04487P"/>
    <property type="match status" value="1"/>
</dbReference>
<dbReference type="GO" id="GO:0030170">
    <property type="term" value="F:pyridoxal phosphate binding"/>
    <property type="evidence" value="ECO:0007669"/>
    <property type="project" value="InterPro"/>
</dbReference>
<keyword evidence="2 6" id="KW-0032">Aminotransferase</keyword>
<dbReference type="PANTHER" id="PTHR43807">
    <property type="entry name" value="FI04487P"/>
    <property type="match status" value="1"/>
</dbReference>
<comment type="cofactor">
    <cofactor evidence="1">
        <name>pyridoxal 5'-phosphate</name>
        <dbReference type="ChEBI" id="CHEBI:597326"/>
    </cofactor>
</comment>
<dbReference type="CDD" id="cd00609">
    <property type="entry name" value="AAT_like"/>
    <property type="match status" value="1"/>
</dbReference>
<proteinExistence type="predicted"/>
<dbReference type="STRING" id="1036779.SAMN04515666_106466"/>
<dbReference type="Gene3D" id="3.40.640.10">
    <property type="entry name" value="Type I PLP-dependent aspartate aminotransferase-like (Major domain)"/>
    <property type="match status" value="1"/>
</dbReference>
<evidence type="ECO:0000313" key="7">
    <source>
        <dbReference type="Proteomes" id="UP000199664"/>
    </source>
</evidence>
<dbReference type="Pfam" id="PF00155">
    <property type="entry name" value="Aminotran_1_2"/>
    <property type="match status" value="1"/>
</dbReference>
<evidence type="ECO:0000256" key="2">
    <source>
        <dbReference type="ARBA" id="ARBA00022576"/>
    </source>
</evidence>
<name>A0A1H7UXK9_9HYPH</name>
<keyword evidence="7" id="KW-1185">Reference proteome</keyword>
<dbReference type="GO" id="GO:0016212">
    <property type="term" value="F:kynurenine-oxoglutarate transaminase activity"/>
    <property type="evidence" value="ECO:0007669"/>
    <property type="project" value="TreeGrafter"/>
</dbReference>
<evidence type="ECO:0000256" key="4">
    <source>
        <dbReference type="ARBA" id="ARBA00022898"/>
    </source>
</evidence>
<dbReference type="InterPro" id="IPR015424">
    <property type="entry name" value="PyrdxlP-dep_Trfase"/>
</dbReference>
<dbReference type="OrthoDB" id="9763453at2"/>
<dbReference type="InterPro" id="IPR015422">
    <property type="entry name" value="PyrdxlP-dep_Trfase_small"/>
</dbReference>
<dbReference type="EMBL" id="FOAN01000006">
    <property type="protein sequence ID" value="SEM01499.1"/>
    <property type="molecule type" value="Genomic_DNA"/>
</dbReference>
<gene>
    <name evidence="6" type="ORF">SAMN04515666_106466</name>
</gene>
<keyword evidence="3 6" id="KW-0808">Transferase</keyword>
<sequence length="388" mass="41177">MTRSRPARLHHIAGIGVDRMGSIADASGKDFLRLENLDTDILPDPEAIARTVHAATEDADNSYLPFIGQARLRDIAARHVSAISGVSYSGERNCVISAGGLSGILNVLLATIEVGDEVIVTDPTYAGLINRVRLAGGVPRFVPFSFEPGGEWRLDRTALRASIGPKTTAMLLMSPSMPSGGCLDAADWAVVAELCVAHDLLLIVDTAMERLVFDSRPVLHPAGLPGMAERTITVGSSAKELRMIGWRVGWIVAPDAFMPDLVAVSLANVVVPVGIGQDAVATALENSATTLAPYVDELQARRDCVLEELRGLPVGVPGGGWSLLLRVSDFGLDGAAMSERLLEQGVCATAMAGWGETHGGQYIRFVYANEPTRRLRALGARVRAALGL</sequence>
<dbReference type="Gene3D" id="3.90.1150.10">
    <property type="entry name" value="Aspartate Aminotransferase, domain 1"/>
    <property type="match status" value="1"/>
</dbReference>
<dbReference type="RefSeq" id="WP_091838178.1">
    <property type="nucleotide sequence ID" value="NZ_FOAN01000006.1"/>
</dbReference>
<dbReference type="AlphaFoldDB" id="A0A1H7UXK9"/>
<evidence type="ECO:0000256" key="3">
    <source>
        <dbReference type="ARBA" id="ARBA00022679"/>
    </source>
</evidence>
<accession>A0A1H7UXK9</accession>
<reference evidence="7" key="1">
    <citation type="submission" date="2016-10" db="EMBL/GenBank/DDBJ databases">
        <authorList>
            <person name="Varghese N."/>
            <person name="Submissions S."/>
        </authorList>
    </citation>
    <scope>NUCLEOTIDE SEQUENCE [LARGE SCALE GENOMIC DNA]</scope>
    <source>
        <strain evidence="7">LMG 26383,CCUG 61248,R- 45681</strain>
    </source>
</reference>
<keyword evidence="4" id="KW-0663">Pyridoxal phosphate</keyword>
<dbReference type="Proteomes" id="UP000199664">
    <property type="component" value="Unassembled WGS sequence"/>
</dbReference>
<protein>
    <submittedName>
        <fullName evidence="6">Aspartate/methionine/tyrosine aminotransferase</fullName>
    </submittedName>
</protein>
<evidence type="ECO:0000313" key="6">
    <source>
        <dbReference type="EMBL" id="SEM01499.1"/>
    </source>
</evidence>
<evidence type="ECO:0000259" key="5">
    <source>
        <dbReference type="Pfam" id="PF00155"/>
    </source>
</evidence>
<dbReference type="InterPro" id="IPR015421">
    <property type="entry name" value="PyrdxlP-dep_Trfase_major"/>
</dbReference>
<dbReference type="InterPro" id="IPR004839">
    <property type="entry name" value="Aminotransferase_I/II_large"/>
</dbReference>
<feature type="domain" description="Aminotransferase class I/classII large" evidence="5">
    <location>
        <begin position="43"/>
        <end position="375"/>
    </location>
</feature>
<dbReference type="GO" id="GO:0005737">
    <property type="term" value="C:cytoplasm"/>
    <property type="evidence" value="ECO:0007669"/>
    <property type="project" value="TreeGrafter"/>
</dbReference>
<evidence type="ECO:0000256" key="1">
    <source>
        <dbReference type="ARBA" id="ARBA00001933"/>
    </source>
</evidence>
<dbReference type="InterPro" id="IPR051326">
    <property type="entry name" value="Kynurenine-oxoglutarate_AT"/>
</dbReference>
<organism evidence="6 7">
    <name type="scientific">Bosea lupini</name>
    <dbReference type="NCBI Taxonomy" id="1036779"/>
    <lineage>
        <taxon>Bacteria</taxon>
        <taxon>Pseudomonadati</taxon>
        <taxon>Pseudomonadota</taxon>
        <taxon>Alphaproteobacteria</taxon>
        <taxon>Hyphomicrobiales</taxon>
        <taxon>Boseaceae</taxon>
        <taxon>Bosea</taxon>
    </lineage>
</organism>